<dbReference type="AlphaFoldDB" id="A0AAD7ELD9"/>
<name>A0AAD7ELD9_9AGAR</name>
<evidence type="ECO:0000313" key="1">
    <source>
        <dbReference type="EMBL" id="KAJ7334910.1"/>
    </source>
</evidence>
<protein>
    <submittedName>
        <fullName evidence="1">Uncharacterized protein</fullName>
    </submittedName>
</protein>
<sequence>MESPVNTMPPSNTTAVATQNSSHLFQNAAGFEIIGGQFVLGDVHNRVYVGSTALAGARSGGSLPDNTLDEAFSESEIYCSQLLRQKRGFPLYEPAPQINLPLAYQRHGVAIGDVGSVTPEGIFDFFFNIFLAREHPINADDTPEDFCPMPPYNARDVVHLTYSPGNYVSSPAVRKLDFDGPSEFPGAEYAFRCDAPRGAILALPNGAHLSKLRNVENMRAYAAKHAHSWYRYINGARGRGLANGDLFLVTGCEKARAWGMASY</sequence>
<comment type="caution">
    <text evidence="1">The sequence shown here is derived from an EMBL/GenBank/DDBJ whole genome shotgun (WGS) entry which is preliminary data.</text>
</comment>
<dbReference type="EMBL" id="JARIHO010000032">
    <property type="protein sequence ID" value="KAJ7334910.1"/>
    <property type="molecule type" value="Genomic_DNA"/>
</dbReference>
<organism evidence="1 2">
    <name type="scientific">Mycena albidolilacea</name>
    <dbReference type="NCBI Taxonomy" id="1033008"/>
    <lineage>
        <taxon>Eukaryota</taxon>
        <taxon>Fungi</taxon>
        <taxon>Dikarya</taxon>
        <taxon>Basidiomycota</taxon>
        <taxon>Agaricomycotina</taxon>
        <taxon>Agaricomycetes</taxon>
        <taxon>Agaricomycetidae</taxon>
        <taxon>Agaricales</taxon>
        <taxon>Marasmiineae</taxon>
        <taxon>Mycenaceae</taxon>
        <taxon>Mycena</taxon>
    </lineage>
</organism>
<dbReference type="Proteomes" id="UP001218218">
    <property type="component" value="Unassembled WGS sequence"/>
</dbReference>
<gene>
    <name evidence="1" type="ORF">DFH08DRAFT_749978</name>
</gene>
<accession>A0AAD7ELD9</accession>
<keyword evidence="2" id="KW-1185">Reference proteome</keyword>
<reference evidence="1" key="1">
    <citation type="submission" date="2023-03" db="EMBL/GenBank/DDBJ databases">
        <title>Massive genome expansion in bonnet fungi (Mycena s.s.) driven by repeated elements and novel gene families across ecological guilds.</title>
        <authorList>
            <consortium name="Lawrence Berkeley National Laboratory"/>
            <person name="Harder C.B."/>
            <person name="Miyauchi S."/>
            <person name="Viragh M."/>
            <person name="Kuo A."/>
            <person name="Thoen E."/>
            <person name="Andreopoulos B."/>
            <person name="Lu D."/>
            <person name="Skrede I."/>
            <person name="Drula E."/>
            <person name="Henrissat B."/>
            <person name="Morin E."/>
            <person name="Kohler A."/>
            <person name="Barry K."/>
            <person name="LaButti K."/>
            <person name="Morin E."/>
            <person name="Salamov A."/>
            <person name="Lipzen A."/>
            <person name="Mereny Z."/>
            <person name="Hegedus B."/>
            <person name="Baldrian P."/>
            <person name="Stursova M."/>
            <person name="Weitz H."/>
            <person name="Taylor A."/>
            <person name="Grigoriev I.V."/>
            <person name="Nagy L.G."/>
            <person name="Martin F."/>
            <person name="Kauserud H."/>
        </authorList>
    </citation>
    <scope>NUCLEOTIDE SEQUENCE</scope>
    <source>
        <strain evidence="1">CBHHK002</strain>
    </source>
</reference>
<proteinExistence type="predicted"/>
<evidence type="ECO:0000313" key="2">
    <source>
        <dbReference type="Proteomes" id="UP001218218"/>
    </source>
</evidence>
<feature type="non-terminal residue" evidence="1">
    <location>
        <position position="1"/>
    </location>
</feature>